<comment type="similarity">
    <text evidence="1 4">Belongs to the glutathione peroxidase family.</text>
</comment>
<accession>A0ABQ6C8J7</accession>
<dbReference type="InterPro" id="IPR029759">
    <property type="entry name" value="GPX_AS"/>
</dbReference>
<dbReference type="EMBL" id="BSPB01000073">
    <property type="protein sequence ID" value="GLS16691.1"/>
    <property type="molecule type" value="Genomic_DNA"/>
</dbReference>
<protein>
    <recommendedName>
        <fullName evidence="4">Glutathione peroxidase</fullName>
    </recommendedName>
</protein>
<dbReference type="Proteomes" id="UP001156903">
    <property type="component" value="Unassembled WGS sequence"/>
</dbReference>
<evidence type="ECO:0000256" key="5">
    <source>
        <dbReference type="SAM" id="MobiDB-lite"/>
    </source>
</evidence>
<keyword evidence="2 4" id="KW-0575">Peroxidase</keyword>
<dbReference type="CDD" id="cd00340">
    <property type="entry name" value="GSH_Peroxidase"/>
    <property type="match status" value="1"/>
</dbReference>
<proteinExistence type="inferred from homology"/>
<gene>
    <name evidence="6" type="ORF">GCM10007935_41340</name>
</gene>
<dbReference type="InterPro" id="IPR036249">
    <property type="entry name" value="Thioredoxin-like_sf"/>
</dbReference>
<reference evidence="7" key="1">
    <citation type="journal article" date="2019" name="Int. J. Syst. Evol. Microbiol.">
        <title>The Global Catalogue of Microorganisms (GCM) 10K type strain sequencing project: providing services to taxonomists for standard genome sequencing and annotation.</title>
        <authorList>
            <consortium name="The Broad Institute Genomics Platform"/>
            <consortium name="The Broad Institute Genome Sequencing Center for Infectious Disease"/>
            <person name="Wu L."/>
            <person name="Ma J."/>
        </authorList>
    </citation>
    <scope>NUCLEOTIDE SEQUENCE [LARGE SCALE GENOMIC DNA]</scope>
    <source>
        <strain evidence="7">NBRC 109341</strain>
    </source>
</reference>
<comment type="caution">
    <text evidence="6">The sequence shown here is derived from an EMBL/GenBank/DDBJ whole genome shotgun (WGS) entry which is preliminary data.</text>
</comment>
<organism evidence="6 7">
    <name type="scientific">Hydrogenophaga electricum</name>
    <dbReference type="NCBI Taxonomy" id="1230953"/>
    <lineage>
        <taxon>Bacteria</taxon>
        <taxon>Pseudomonadati</taxon>
        <taxon>Pseudomonadota</taxon>
        <taxon>Betaproteobacteria</taxon>
        <taxon>Burkholderiales</taxon>
        <taxon>Comamonadaceae</taxon>
        <taxon>Hydrogenophaga</taxon>
    </lineage>
</organism>
<dbReference type="Gene3D" id="3.40.30.10">
    <property type="entry name" value="Glutaredoxin"/>
    <property type="match status" value="1"/>
</dbReference>
<name>A0ABQ6C8J7_9BURK</name>
<dbReference type="PRINTS" id="PR01011">
    <property type="entry name" value="GLUTPROXDASE"/>
</dbReference>
<feature type="region of interest" description="Disordered" evidence="5">
    <location>
        <begin position="1"/>
        <end position="21"/>
    </location>
</feature>
<evidence type="ECO:0000256" key="2">
    <source>
        <dbReference type="ARBA" id="ARBA00022559"/>
    </source>
</evidence>
<dbReference type="Pfam" id="PF00255">
    <property type="entry name" value="GSHPx"/>
    <property type="match status" value="1"/>
</dbReference>
<evidence type="ECO:0000256" key="4">
    <source>
        <dbReference type="RuleBase" id="RU000499"/>
    </source>
</evidence>
<evidence type="ECO:0000313" key="7">
    <source>
        <dbReference type="Proteomes" id="UP001156903"/>
    </source>
</evidence>
<dbReference type="PROSITE" id="PS51355">
    <property type="entry name" value="GLUTATHIONE_PEROXID_3"/>
    <property type="match status" value="1"/>
</dbReference>
<keyword evidence="7" id="KW-1185">Reference proteome</keyword>
<dbReference type="RefSeq" id="WP_370465332.1">
    <property type="nucleotide sequence ID" value="NZ_BSPB01000073.1"/>
</dbReference>
<sequence>MPNALPPHAATPSPKPLPGPGLKRRTALAAGVTWVGLGAGGMVPRSAAAATGSAACPALLTHTFERLQDEKPQDLCQYAGQAVLVVNTASYCGFTGQYKGLEALYDRFRPQGLVVLGFPSNDFSQEPGSNQTIAEFCENTFGVRFPMFAKSSVAGARANPLYQQLARITGEAPRWNFHKYLIARDGRTVRSYGSRVAPDQRDFLRDVEQVLAAKG</sequence>
<dbReference type="PANTHER" id="PTHR11592:SF40">
    <property type="entry name" value="THIOREDOXIN_GLUTATHIONE PEROXIDASE BTUE"/>
    <property type="match status" value="1"/>
</dbReference>
<dbReference type="PROSITE" id="PS00460">
    <property type="entry name" value="GLUTATHIONE_PEROXID_1"/>
    <property type="match status" value="1"/>
</dbReference>
<keyword evidence="3 4" id="KW-0560">Oxidoreductase</keyword>
<dbReference type="PANTHER" id="PTHR11592">
    <property type="entry name" value="GLUTATHIONE PEROXIDASE"/>
    <property type="match status" value="1"/>
</dbReference>
<evidence type="ECO:0000256" key="1">
    <source>
        <dbReference type="ARBA" id="ARBA00006926"/>
    </source>
</evidence>
<evidence type="ECO:0000313" key="6">
    <source>
        <dbReference type="EMBL" id="GLS16691.1"/>
    </source>
</evidence>
<dbReference type="SUPFAM" id="SSF52833">
    <property type="entry name" value="Thioredoxin-like"/>
    <property type="match status" value="1"/>
</dbReference>
<dbReference type="InterPro" id="IPR000889">
    <property type="entry name" value="Glutathione_peroxidase"/>
</dbReference>
<evidence type="ECO:0000256" key="3">
    <source>
        <dbReference type="ARBA" id="ARBA00023002"/>
    </source>
</evidence>